<dbReference type="EMBL" id="ML180161">
    <property type="protein sequence ID" value="THU78631.1"/>
    <property type="molecule type" value="Genomic_DNA"/>
</dbReference>
<evidence type="ECO:0000313" key="2">
    <source>
        <dbReference type="Proteomes" id="UP000297245"/>
    </source>
</evidence>
<protein>
    <submittedName>
        <fullName evidence="1">Uncharacterized protein</fullName>
    </submittedName>
</protein>
<dbReference type="AlphaFoldDB" id="A0A4S8KSK6"/>
<accession>A0A4S8KSK6</accession>
<gene>
    <name evidence="1" type="ORF">K435DRAFT_811393</name>
</gene>
<evidence type="ECO:0000313" key="1">
    <source>
        <dbReference type="EMBL" id="THU78631.1"/>
    </source>
</evidence>
<proteinExistence type="predicted"/>
<sequence length="182" mass="20096">MTTSGRLCFGYHFHILGLNEELGQVGVDLSVDLLYLILNLVSGKYLIDHPLIFTWCSVKSNATFNDTIINGLVLCEFGQCNSVYEDFPQGKGSNDSSSEPRSILTELSSVHAHLTLLLLFSSPSLGFLALASVKSGTFPYPNIDFLTNEWDLVATLRALQDTDIFLNAVTLTLSPDVIENFW</sequence>
<organism evidence="1 2">
    <name type="scientific">Dendrothele bispora (strain CBS 962.96)</name>
    <dbReference type="NCBI Taxonomy" id="1314807"/>
    <lineage>
        <taxon>Eukaryota</taxon>
        <taxon>Fungi</taxon>
        <taxon>Dikarya</taxon>
        <taxon>Basidiomycota</taxon>
        <taxon>Agaricomycotina</taxon>
        <taxon>Agaricomycetes</taxon>
        <taxon>Agaricomycetidae</taxon>
        <taxon>Agaricales</taxon>
        <taxon>Agaricales incertae sedis</taxon>
        <taxon>Dendrothele</taxon>
    </lineage>
</organism>
<dbReference type="Proteomes" id="UP000297245">
    <property type="component" value="Unassembled WGS sequence"/>
</dbReference>
<keyword evidence="2" id="KW-1185">Reference proteome</keyword>
<reference evidence="1 2" key="1">
    <citation type="journal article" date="2019" name="Nat. Ecol. Evol.">
        <title>Megaphylogeny resolves global patterns of mushroom evolution.</title>
        <authorList>
            <person name="Varga T."/>
            <person name="Krizsan K."/>
            <person name="Foldi C."/>
            <person name="Dima B."/>
            <person name="Sanchez-Garcia M."/>
            <person name="Sanchez-Ramirez S."/>
            <person name="Szollosi G.J."/>
            <person name="Szarkandi J.G."/>
            <person name="Papp V."/>
            <person name="Albert L."/>
            <person name="Andreopoulos W."/>
            <person name="Angelini C."/>
            <person name="Antonin V."/>
            <person name="Barry K.W."/>
            <person name="Bougher N.L."/>
            <person name="Buchanan P."/>
            <person name="Buyck B."/>
            <person name="Bense V."/>
            <person name="Catcheside P."/>
            <person name="Chovatia M."/>
            <person name="Cooper J."/>
            <person name="Damon W."/>
            <person name="Desjardin D."/>
            <person name="Finy P."/>
            <person name="Geml J."/>
            <person name="Haridas S."/>
            <person name="Hughes K."/>
            <person name="Justo A."/>
            <person name="Karasinski D."/>
            <person name="Kautmanova I."/>
            <person name="Kiss B."/>
            <person name="Kocsube S."/>
            <person name="Kotiranta H."/>
            <person name="LaButti K.M."/>
            <person name="Lechner B.E."/>
            <person name="Liimatainen K."/>
            <person name="Lipzen A."/>
            <person name="Lukacs Z."/>
            <person name="Mihaltcheva S."/>
            <person name="Morgado L.N."/>
            <person name="Niskanen T."/>
            <person name="Noordeloos M.E."/>
            <person name="Ohm R.A."/>
            <person name="Ortiz-Santana B."/>
            <person name="Ovrebo C."/>
            <person name="Racz N."/>
            <person name="Riley R."/>
            <person name="Savchenko A."/>
            <person name="Shiryaev A."/>
            <person name="Soop K."/>
            <person name="Spirin V."/>
            <person name="Szebenyi C."/>
            <person name="Tomsovsky M."/>
            <person name="Tulloss R.E."/>
            <person name="Uehling J."/>
            <person name="Grigoriev I.V."/>
            <person name="Vagvolgyi C."/>
            <person name="Papp T."/>
            <person name="Martin F.M."/>
            <person name="Miettinen O."/>
            <person name="Hibbett D.S."/>
            <person name="Nagy L.G."/>
        </authorList>
    </citation>
    <scope>NUCLEOTIDE SEQUENCE [LARGE SCALE GENOMIC DNA]</scope>
    <source>
        <strain evidence="1 2">CBS 962.96</strain>
    </source>
</reference>
<name>A0A4S8KSK6_DENBC</name>